<dbReference type="Gene3D" id="3.30.565.10">
    <property type="entry name" value="Histidine kinase-like ATPase, C-terminal domain"/>
    <property type="match status" value="1"/>
</dbReference>
<feature type="transmembrane region" description="Helical" evidence="18">
    <location>
        <begin position="292"/>
        <end position="314"/>
    </location>
</feature>
<dbReference type="InterPro" id="IPR004358">
    <property type="entry name" value="Sig_transdc_His_kin-like_C"/>
</dbReference>
<feature type="compositionally biased region" description="Pro residues" evidence="17">
    <location>
        <begin position="518"/>
        <end position="531"/>
    </location>
</feature>
<keyword evidence="22" id="KW-1185">Reference proteome</keyword>
<dbReference type="PROSITE" id="PS50110">
    <property type="entry name" value="RESPONSE_REGULATORY"/>
    <property type="match status" value="1"/>
</dbReference>
<keyword evidence="7" id="KW-0547">Nucleotide-binding</keyword>
<evidence type="ECO:0000256" key="15">
    <source>
        <dbReference type="PROSITE-ProRule" id="PRU00169"/>
    </source>
</evidence>
<dbReference type="CDD" id="cd00082">
    <property type="entry name" value="HisKA"/>
    <property type="match status" value="1"/>
</dbReference>
<comment type="catalytic activity">
    <reaction evidence="1">
        <text>ATP + protein L-histidine = ADP + protein N-phospho-L-histidine.</text>
        <dbReference type="EC" id="2.7.13.3"/>
    </reaction>
</comment>
<dbReference type="InterPro" id="IPR003661">
    <property type="entry name" value="HisK_dim/P_dom"/>
</dbReference>
<evidence type="ECO:0000313" key="21">
    <source>
        <dbReference type="EMBL" id="TCP62712.1"/>
    </source>
</evidence>
<gene>
    <name evidence="21" type="ORF">EDD73_11960</name>
</gene>
<evidence type="ECO:0000313" key="22">
    <source>
        <dbReference type="Proteomes" id="UP000294813"/>
    </source>
</evidence>
<dbReference type="Pfam" id="PF00512">
    <property type="entry name" value="HisKA"/>
    <property type="match status" value="1"/>
</dbReference>
<dbReference type="EC" id="2.7.13.3" evidence="3"/>
<evidence type="ECO:0000256" key="12">
    <source>
        <dbReference type="ARBA" id="ARBA00064003"/>
    </source>
</evidence>
<feature type="coiled-coil region" evidence="16">
    <location>
        <begin position="325"/>
        <end position="359"/>
    </location>
</feature>
<dbReference type="Gene3D" id="3.40.50.2300">
    <property type="match status" value="1"/>
</dbReference>
<dbReference type="Gene3D" id="3.30.450.20">
    <property type="entry name" value="PAS domain"/>
    <property type="match status" value="1"/>
</dbReference>
<dbReference type="SUPFAM" id="SSF47384">
    <property type="entry name" value="Homodimeric domain of signal transducing histidine kinase"/>
    <property type="match status" value="1"/>
</dbReference>
<evidence type="ECO:0000256" key="18">
    <source>
        <dbReference type="SAM" id="Phobius"/>
    </source>
</evidence>
<evidence type="ECO:0000256" key="2">
    <source>
        <dbReference type="ARBA" id="ARBA00006402"/>
    </source>
</evidence>
<feature type="region of interest" description="Disordered" evidence="17">
    <location>
        <begin position="508"/>
        <end position="532"/>
    </location>
</feature>
<evidence type="ECO:0000256" key="17">
    <source>
        <dbReference type="SAM" id="MobiDB-lite"/>
    </source>
</evidence>
<dbReference type="Pfam" id="PF02518">
    <property type="entry name" value="HATPase_c"/>
    <property type="match status" value="1"/>
</dbReference>
<name>A0A4R2RGB2_9FIRM</name>
<keyword evidence="16" id="KW-0175">Coiled coil</keyword>
<comment type="function">
    <text evidence="11">May play the central regulatory role in sporulation. It may be an element of the effector pathway responsible for the activation of sporulation genes in response to nutritional stress. Spo0A may act in concert with spo0H (a sigma factor) to control the expression of some genes that are critical to the sporulation process.</text>
</comment>
<evidence type="ECO:0000256" key="10">
    <source>
        <dbReference type="ARBA" id="ARBA00023012"/>
    </source>
</evidence>
<evidence type="ECO:0000256" key="9">
    <source>
        <dbReference type="ARBA" id="ARBA00022840"/>
    </source>
</evidence>
<dbReference type="SMART" id="SM00387">
    <property type="entry name" value="HATPase_c"/>
    <property type="match status" value="1"/>
</dbReference>
<dbReference type="CDD" id="cd18773">
    <property type="entry name" value="PDC1_HK_sensor"/>
    <property type="match status" value="1"/>
</dbReference>
<dbReference type="RefSeq" id="WP_165876460.1">
    <property type="nucleotide sequence ID" value="NZ_JAOQNU010000018.1"/>
</dbReference>
<dbReference type="PANTHER" id="PTHR45339">
    <property type="entry name" value="HYBRID SIGNAL TRANSDUCTION HISTIDINE KINASE J"/>
    <property type="match status" value="1"/>
</dbReference>
<dbReference type="Gene3D" id="1.10.287.130">
    <property type="match status" value="1"/>
</dbReference>
<keyword evidence="18" id="KW-1133">Transmembrane helix</keyword>
<dbReference type="CDD" id="cd17546">
    <property type="entry name" value="REC_hyHK_CKI1_RcsC-like"/>
    <property type="match status" value="1"/>
</dbReference>
<proteinExistence type="inferred from homology"/>
<dbReference type="GO" id="GO:0005524">
    <property type="term" value="F:ATP binding"/>
    <property type="evidence" value="ECO:0007669"/>
    <property type="project" value="UniProtKB-KW"/>
</dbReference>
<evidence type="ECO:0000256" key="6">
    <source>
        <dbReference type="ARBA" id="ARBA00022679"/>
    </source>
</evidence>
<dbReference type="FunFam" id="3.30.565.10:FF:000010">
    <property type="entry name" value="Sensor histidine kinase RcsC"/>
    <property type="match status" value="1"/>
</dbReference>
<evidence type="ECO:0000259" key="20">
    <source>
        <dbReference type="PROSITE" id="PS50110"/>
    </source>
</evidence>
<dbReference type="PRINTS" id="PR00344">
    <property type="entry name" value="BCTRLSENSOR"/>
</dbReference>
<evidence type="ECO:0000256" key="13">
    <source>
        <dbReference type="ARBA" id="ARBA00068150"/>
    </source>
</evidence>
<keyword evidence="8 21" id="KW-0418">Kinase</keyword>
<feature type="domain" description="Response regulatory" evidence="20">
    <location>
        <begin position="650"/>
        <end position="769"/>
    </location>
</feature>
<comment type="caution">
    <text evidence="21">The sequence shown here is derived from an EMBL/GenBank/DDBJ whole genome shotgun (WGS) entry which is preliminary data.</text>
</comment>
<evidence type="ECO:0000256" key="3">
    <source>
        <dbReference type="ARBA" id="ARBA00012438"/>
    </source>
</evidence>
<comment type="similarity">
    <text evidence="2">In the N-terminal section; belongs to the phytochrome family.</text>
</comment>
<protein>
    <recommendedName>
        <fullName evidence="14">Circadian input-output histidine kinase CikA</fullName>
        <ecNumber evidence="3">2.7.13.3</ecNumber>
    </recommendedName>
    <alternativeName>
        <fullName evidence="13">Sensory/regulatory protein RpfC</fullName>
    </alternativeName>
    <alternativeName>
        <fullName evidence="4">Stage 0 sporulation protein A homolog</fullName>
    </alternativeName>
</protein>
<dbReference type="InterPro" id="IPR005467">
    <property type="entry name" value="His_kinase_dom"/>
</dbReference>
<dbReference type="Pfam" id="PF00072">
    <property type="entry name" value="Response_reg"/>
    <property type="match status" value="1"/>
</dbReference>
<dbReference type="InterPro" id="IPR011006">
    <property type="entry name" value="CheY-like_superfamily"/>
</dbReference>
<keyword evidence="6" id="KW-0808">Transferase</keyword>
<dbReference type="InterPro" id="IPR001789">
    <property type="entry name" value="Sig_transdc_resp-reg_receiver"/>
</dbReference>
<dbReference type="SMART" id="SM00388">
    <property type="entry name" value="HisKA"/>
    <property type="match status" value="1"/>
</dbReference>
<evidence type="ECO:0000256" key="14">
    <source>
        <dbReference type="ARBA" id="ARBA00074306"/>
    </source>
</evidence>
<comment type="subunit">
    <text evidence="12">At low DSF concentrations, interacts with RpfF.</text>
</comment>
<evidence type="ECO:0000259" key="19">
    <source>
        <dbReference type="PROSITE" id="PS50109"/>
    </source>
</evidence>
<keyword evidence="5 15" id="KW-0597">Phosphoprotein</keyword>
<sequence length="776" mass="85284">MVSESSQQIQKAITRYSALGILTIGLIVALVSIFPLYQHLKNYVNEQMIFATRSRTMAVEQFLSKSREVTLQIASRSQIKKSLAAYTHGEISRSELIAETVGRLTEALKQSSDVQGITRFDHQGEAVVQIGLPLPEPERNFPKDLFQGTQISDPINQGNQSLLVVSAPILGSNGERLGVDKVVFSFKELGDIVADNTGLGESGEMLLGRIQDGQGVLFFQPQKTMNLESAGISLTSEIGLALQKAAAGETGVFTSENSTYGIIAYGPVTGTTWGILVRMDDTELYVPIQQQVVMIASIISMLIVLGVLGMTFLLRPLTGKIIIQTNELEEEIRQKTLTLENELIERRRIENELIIAKEEADVANLAKSSFLANMSHEIRTPLNAMLGMVELLGETQLVEEQKKYISIFRDSGNNLLKLINEILDLSKIESGKIESKQLVFNLADFIAHLTKLFTPKAMEKGFVLKEAIAPEVPLLLEGDSESLHHILMNLLGNAVKFTEQGNITLAVDLEPSHSDPPNSDPPNSDPPPSPIQPIALRFTVTDTGIGIPDELQTNIFDSFIQGDASITRKYGGTGLGLSICKKRVELMGGQIRVESEPGKGSTFSFTAVFLPLQADSLPLPTVPLPSPTIGVDELKPSSTGKSNDTDRLWEILLVEDTEVNAMMVQLYLKALQCRLDVAENGVVALDQFKRKEYDLVLMDIQMPVKDGYEATQEIRQWEKLNGREPIPIIALTANVFAEDQERCLAAGCNTVLAKPVKKKVLLETLSHYLSTEMSKK</sequence>
<evidence type="ECO:0000256" key="11">
    <source>
        <dbReference type="ARBA" id="ARBA00024867"/>
    </source>
</evidence>
<evidence type="ECO:0000256" key="8">
    <source>
        <dbReference type="ARBA" id="ARBA00022777"/>
    </source>
</evidence>
<dbReference type="AlphaFoldDB" id="A0A4R2RGB2"/>
<accession>A0A4R2RGB2</accession>
<dbReference type="InterPro" id="IPR036890">
    <property type="entry name" value="HATPase_C_sf"/>
</dbReference>
<keyword evidence="10" id="KW-0902">Two-component regulatory system</keyword>
<dbReference type="PANTHER" id="PTHR45339:SF1">
    <property type="entry name" value="HYBRID SIGNAL TRANSDUCTION HISTIDINE KINASE J"/>
    <property type="match status" value="1"/>
</dbReference>
<evidence type="ECO:0000256" key="16">
    <source>
        <dbReference type="SAM" id="Coils"/>
    </source>
</evidence>
<keyword evidence="9" id="KW-0067">ATP-binding</keyword>
<dbReference type="FunFam" id="1.10.287.130:FF:000002">
    <property type="entry name" value="Two-component osmosensing histidine kinase"/>
    <property type="match status" value="1"/>
</dbReference>
<dbReference type="SUPFAM" id="SSF55874">
    <property type="entry name" value="ATPase domain of HSP90 chaperone/DNA topoisomerase II/histidine kinase"/>
    <property type="match status" value="1"/>
</dbReference>
<keyword evidence="18" id="KW-0472">Membrane</keyword>
<evidence type="ECO:0000256" key="1">
    <source>
        <dbReference type="ARBA" id="ARBA00000085"/>
    </source>
</evidence>
<evidence type="ECO:0000256" key="7">
    <source>
        <dbReference type="ARBA" id="ARBA00022741"/>
    </source>
</evidence>
<keyword evidence="18" id="KW-0812">Transmembrane</keyword>
<dbReference type="InterPro" id="IPR036097">
    <property type="entry name" value="HisK_dim/P_sf"/>
</dbReference>
<dbReference type="GO" id="GO:0000155">
    <property type="term" value="F:phosphorelay sensor kinase activity"/>
    <property type="evidence" value="ECO:0007669"/>
    <property type="project" value="InterPro"/>
</dbReference>
<dbReference type="CDD" id="cd16922">
    <property type="entry name" value="HATPase_EvgS-ArcB-TorS-like"/>
    <property type="match status" value="1"/>
</dbReference>
<dbReference type="InterPro" id="IPR003594">
    <property type="entry name" value="HATPase_dom"/>
</dbReference>
<dbReference type="PROSITE" id="PS50109">
    <property type="entry name" value="HIS_KIN"/>
    <property type="match status" value="1"/>
</dbReference>
<feature type="domain" description="Histidine kinase" evidence="19">
    <location>
        <begin position="373"/>
        <end position="611"/>
    </location>
</feature>
<dbReference type="Proteomes" id="UP000294813">
    <property type="component" value="Unassembled WGS sequence"/>
</dbReference>
<dbReference type="SUPFAM" id="SSF52172">
    <property type="entry name" value="CheY-like"/>
    <property type="match status" value="1"/>
</dbReference>
<organism evidence="21 22">
    <name type="scientific">Heliophilum fasciatum</name>
    <dbReference type="NCBI Taxonomy" id="35700"/>
    <lineage>
        <taxon>Bacteria</taxon>
        <taxon>Bacillati</taxon>
        <taxon>Bacillota</taxon>
        <taxon>Clostridia</taxon>
        <taxon>Eubacteriales</taxon>
        <taxon>Heliobacteriaceae</taxon>
        <taxon>Heliophilum</taxon>
    </lineage>
</organism>
<dbReference type="SMART" id="SM00448">
    <property type="entry name" value="REC"/>
    <property type="match status" value="1"/>
</dbReference>
<feature type="modified residue" description="4-aspartylphosphate" evidence="15">
    <location>
        <position position="699"/>
    </location>
</feature>
<evidence type="ECO:0000256" key="4">
    <source>
        <dbReference type="ARBA" id="ARBA00018672"/>
    </source>
</evidence>
<feature type="transmembrane region" description="Helical" evidence="18">
    <location>
        <begin position="16"/>
        <end position="37"/>
    </location>
</feature>
<reference evidence="21 22" key="1">
    <citation type="submission" date="2019-03" db="EMBL/GenBank/DDBJ databases">
        <title>Genomic Encyclopedia of Type Strains, Phase IV (KMG-IV): sequencing the most valuable type-strain genomes for metagenomic binning, comparative biology and taxonomic classification.</title>
        <authorList>
            <person name="Goeker M."/>
        </authorList>
    </citation>
    <scope>NUCLEOTIDE SEQUENCE [LARGE SCALE GENOMIC DNA]</scope>
    <source>
        <strain evidence="21 22">DSM 11170</strain>
    </source>
</reference>
<dbReference type="EMBL" id="SLXT01000019">
    <property type="protein sequence ID" value="TCP62712.1"/>
    <property type="molecule type" value="Genomic_DNA"/>
</dbReference>
<evidence type="ECO:0000256" key="5">
    <source>
        <dbReference type="ARBA" id="ARBA00022553"/>
    </source>
</evidence>